<reference evidence="2" key="1">
    <citation type="journal article" date="2021" name="Mol. Ecol. Resour.">
        <title>Apolygus lucorum genome provides insights into omnivorousness and mesophyll feeding.</title>
        <authorList>
            <person name="Liu Y."/>
            <person name="Liu H."/>
            <person name="Wang H."/>
            <person name="Huang T."/>
            <person name="Liu B."/>
            <person name="Yang B."/>
            <person name="Yin L."/>
            <person name="Li B."/>
            <person name="Zhang Y."/>
            <person name="Zhang S."/>
            <person name="Jiang F."/>
            <person name="Zhang X."/>
            <person name="Ren Y."/>
            <person name="Wang B."/>
            <person name="Wang S."/>
            <person name="Lu Y."/>
            <person name="Wu K."/>
            <person name="Fan W."/>
            <person name="Wang G."/>
        </authorList>
    </citation>
    <scope>NUCLEOTIDE SEQUENCE</scope>
    <source>
        <strain evidence="2">12Hb</strain>
    </source>
</reference>
<accession>A0A8S9XEB6</accession>
<evidence type="ECO:0008006" key="4">
    <source>
        <dbReference type="Google" id="ProtNLM"/>
    </source>
</evidence>
<name>A0A8S9XEB6_APOLU</name>
<dbReference type="AlphaFoldDB" id="A0A8S9XEB6"/>
<keyword evidence="3" id="KW-1185">Reference proteome</keyword>
<evidence type="ECO:0000256" key="1">
    <source>
        <dbReference type="SAM" id="SignalP"/>
    </source>
</evidence>
<feature type="signal peptide" evidence="1">
    <location>
        <begin position="1"/>
        <end position="16"/>
    </location>
</feature>
<evidence type="ECO:0000313" key="3">
    <source>
        <dbReference type="Proteomes" id="UP000466442"/>
    </source>
</evidence>
<organism evidence="2 3">
    <name type="scientific">Apolygus lucorum</name>
    <name type="common">Small green plant bug</name>
    <name type="synonym">Lygocoris lucorum</name>
    <dbReference type="NCBI Taxonomy" id="248454"/>
    <lineage>
        <taxon>Eukaryota</taxon>
        <taxon>Metazoa</taxon>
        <taxon>Ecdysozoa</taxon>
        <taxon>Arthropoda</taxon>
        <taxon>Hexapoda</taxon>
        <taxon>Insecta</taxon>
        <taxon>Pterygota</taxon>
        <taxon>Neoptera</taxon>
        <taxon>Paraneoptera</taxon>
        <taxon>Hemiptera</taxon>
        <taxon>Heteroptera</taxon>
        <taxon>Panheteroptera</taxon>
        <taxon>Cimicomorpha</taxon>
        <taxon>Miridae</taxon>
        <taxon>Mirini</taxon>
        <taxon>Apolygus</taxon>
    </lineage>
</organism>
<dbReference type="Proteomes" id="UP000466442">
    <property type="component" value="Unassembled WGS sequence"/>
</dbReference>
<evidence type="ECO:0000313" key="2">
    <source>
        <dbReference type="EMBL" id="KAF6206864.1"/>
    </source>
</evidence>
<sequence>MFGVFVVTVCLPLALGLPDAYGVPPPITADIPSQGIEPAVQAGVDHKLFFDNSQNQAHVKEVPSSPADQPEAASISSPLQYGVPSVDQTLKNSYSVEASVGQSAQENSDKALSYNSDRGNIEYLRSPQDVTNEELILSYRPEVVSMYDYDQDSGLEYARYAPSHSANTDAQNTRFASGNYGSIASKDQKYGIPPVESSVFKNSQHKLPEYPPEVYNPVHPAHYDYSGHRHETTKNDYHHIPSALREQVKNNGGIGSYQSPPVPVRYIAVFQKHRAPGRADVSTASYTTQPVGLLQPALVLPPSNYQAHSPSGSISSTFISKDAYQRRPLFTQKIFKDGVQLEALSDGDVSNPLPQSSYGLPNF</sequence>
<feature type="chain" id="PRO_5035857791" description="DUF4794 domain-containing protein" evidence="1">
    <location>
        <begin position="17"/>
        <end position="363"/>
    </location>
</feature>
<comment type="caution">
    <text evidence="2">The sequence shown here is derived from an EMBL/GenBank/DDBJ whole genome shotgun (WGS) entry which is preliminary data.</text>
</comment>
<protein>
    <recommendedName>
        <fullName evidence="4">DUF4794 domain-containing protein</fullName>
    </recommendedName>
</protein>
<dbReference type="EMBL" id="WIXP02000008">
    <property type="protein sequence ID" value="KAF6206864.1"/>
    <property type="molecule type" value="Genomic_DNA"/>
</dbReference>
<proteinExistence type="predicted"/>
<gene>
    <name evidence="2" type="ORF">GE061_018100</name>
</gene>
<keyword evidence="1" id="KW-0732">Signal</keyword>